<accession>A0ABS3IYA0</accession>
<dbReference type="InterPro" id="IPR055214">
    <property type="entry name" value="PTP-NADK"/>
</dbReference>
<feature type="transmembrane region" description="Helical" evidence="1">
    <location>
        <begin position="52"/>
        <end position="74"/>
    </location>
</feature>
<evidence type="ECO:0000256" key="1">
    <source>
        <dbReference type="SAM" id="Phobius"/>
    </source>
</evidence>
<evidence type="ECO:0000313" key="4">
    <source>
        <dbReference type="Proteomes" id="UP000664288"/>
    </source>
</evidence>
<dbReference type="PROSITE" id="PS00383">
    <property type="entry name" value="TYR_PHOSPHATASE_1"/>
    <property type="match status" value="1"/>
</dbReference>
<dbReference type="InterPro" id="IPR000387">
    <property type="entry name" value="Tyr_Pase_dom"/>
</dbReference>
<feature type="domain" description="Tyrosine specific protein phosphatases" evidence="2">
    <location>
        <begin position="150"/>
        <end position="185"/>
    </location>
</feature>
<dbReference type="InterPro" id="IPR029021">
    <property type="entry name" value="Prot-tyrosine_phosphatase-like"/>
</dbReference>
<dbReference type="EMBL" id="JAFMPY010000001">
    <property type="protein sequence ID" value="MBO0902371.1"/>
    <property type="molecule type" value="Genomic_DNA"/>
</dbReference>
<gene>
    <name evidence="3" type="ORF">J1C47_01840</name>
</gene>
<protein>
    <submittedName>
        <fullName evidence="3">Tyrosine-protein phosphatase</fullName>
    </submittedName>
</protein>
<keyword evidence="4" id="KW-1185">Reference proteome</keyword>
<evidence type="ECO:0000313" key="3">
    <source>
        <dbReference type="EMBL" id="MBO0902371.1"/>
    </source>
</evidence>
<reference evidence="3 4" key="1">
    <citation type="submission" date="2021-03" db="EMBL/GenBank/DDBJ databases">
        <title>Whole genome sequence of Jiella sp. MQZ13P-4.</title>
        <authorList>
            <person name="Tuo L."/>
        </authorList>
    </citation>
    <scope>NUCLEOTIDE SEQUENCE [LARGE SCALE GENOMIC DNA]</scope>
    <source>
        <strain evidence="3 4">MQZ13P-4</strain>
    </source>
</reference>
<dbReference type="RefSeq" id="WP_207349004.1">
    <property type="nucleotide sequence ID" value="NZ_JAFMPY010000001.1"/>
</dbReference>
<name>A0ABS3IYA0_9HYPH</name>
<keyword evidence="1" id="KW-1133">Transmembrane helix</keyword>
<proteinExistence type="predicted"/>
<sequence length="240" mass="25241">MTVTDFGAGRRDDALGDALQAISHGTAAAAGRAAQLFPPYAAGERREALRRLAVAAASALAVIVGTSLANLVALHATGNINAVAAGRLYRSATLPPARLNSLIVTERIRTIVNLRGGEGSDWYEAERALAAQHRLDFVSFHLSATSVPDERLLDGIVFVLKNAPKPILIHCKSGSDRTGLLAAIYEYAFEGESAGAAAGQLSFDYGHFPWLGSRTIAMDEAFAAYVARHRAGDAAAVDGK</sequence>
<dbReference type="SUPFAM" id="SSF52799">
    <property type="entry name" value="(Phosphotyrosine protein) phosphatases II"/>
    <property type="match status" value="1"/>
</dbReference>
<dbReference type="Proteomes" id="UP000664288">
    <property type="component" value="Unassembled WGS sequence"/>
</dbReference>
<comment type="caution">
    <text evidence="3">The sequence shown here is derived from an EMBL/GenBank/DDBJ whole genome shotgun (WGS) entry which is preliminary data.</text>
</comment>
<organism evidence="3 4">
    <name type="scientific">Jiella sonneratiae</name>
    <dbReference type="NCBI Taxonomy" id="2816856"/>
    <lineage>
        <taxon>Bacteria</taxon>
        <taxon>Pseudomonadati</taxon>
        <taxon>Pseudomonadota</taxon>
        <taxon>Alphaproteobacteria</taxon>
        <taxon>Hyphomicrobiales</taxon>
        <taxon>Aurantimonadaceae</taxon>
        <taxon>Jiella</taxon>
    </lineage>
</organism>
<dbReference type="Pfam" id="PF22741">
    <property type="entry name" value="PTP-NADK"/>
    <property type="match status" value="1"/>
</dbReference>
<evidence type="ECO:0000259" key="2">
    <source>
        <dbReference type="PROSITE" id="PS50056"/>
    </source>
</evidence>
<dbReference type="InterPro" id="IPR016130">
    <property type="entry name" value="Tyr_Pase_AS"/>
</dbReference>
<dbReference type="Gene3D" id="3.90.190.10">
    <property type="entry name" value="Protein tyrosine phosphatase superfamily"/>
    <property type="match status" value="1"/>
</dbReference>
<dbReference type="PROSITE" id="PS50056">
    <property type="entry name" value="TYR_PHOSPHATASE_2"/>
    <property type="match status" value="1"/>
</dbReference>
<keyword evidence="1" id="KW-0472">Membrane</keyword>
<keyword evidence="1" id="KW-0812">Transmembrane</keyword>